<evidence type="ECO:0000313" key="3">
    <source>
        <dbReference type="EMBL" id="AWK05963.1"/>
    </source>
</evidence>
<dbReference type="Pfam" id="PF04536">
    <property type="entry name" value="TPM_phosphatase"/>
    <property type="match status" value="1"/>
</dbReference>
<sequence>MKKLPLLLFLLLASINSIGQNTENASSNSVKVNLTQYRQFFWDSLPSPVGWVNDYEGIFSDTEKFKLNNLITKFEKATTIEFGIVTIDTVKTSRDKFEALSLHIAKNWGVGKKGKDNGVLIGLSKGYRKIRIELGNGIAKKFSDQETKEIIEQDFIPEFKKGNYYQGMLNGISKLMEVLRIRMKEE</sequence>
<name>A0A2S1YPJ4_9FLAO</name>
<accession>A0A2S1YPJ4</accession>
<dbReference type="EMBL" id="CP029255">
    <property type="protein sequence ID" value="AWK05963.1"/>
    <property type="molecule type" value="Genomic_DNA"/>
</dbReference>
<keyword evidence="4" id="KW-1185">Reference proteome</keyword>
<dbReference type="AlphaFoldDB" id="A0A2S1YPJ4"/>
<evidence type="ECO:0000313" key="4">
    <source>
        <dbReference type="Proteomes" id="UP000245250"/>
    </source>
</evidence>
<evidence type="ECO:0000256" key="1">
    <source>
        <dbReference type="SAM" id="SignalP"/>
    </source>
</evidence>
<feature type="domain" description="TPM" evidence="2">
    <location>
        <begin position="52"/>
        <end position="177"/>
    </location>
</feature>
<organism evidence="3 4">
    <name type="scientific">Flavobacterium crocinum</name>
    <dbReference type="NCBI Taxonomy" id="2183896"/>
    <lineage>
        <taxon>Bacteria</taxon>
        <taxon>Pseudomonadati</taxon>
        <taxon>Bacteroidota</taxon>
        <taxon>Flavobacteriia</taxon>
        <taxon>Flavobacteriales</taxon>
        <taxon>Flavobacteriaceae</taxon>
        <taxon>Flavobacterium</taxon>
    </lineage>
</organism>
<keyword evidence="1" id="KW-0732">Signal</keyword>
<dbReference type="Gene3D" id="3.10.310.50">
    <property type="match status" value="1"/>
</dbReference>
<dbReference type="InterPro" id="IPR007621">
    <property type="entry name" value="TPM_dom"/>
</dbReference>
<dbReference type="RefSeq" id="WP_109193389.1">
    <property type="nucleotide sequence ID" value="NZ_CP029255.1"/>
</dbReference>
<gene>
    <name evidence="3" type="ORF">HYN56_17720</name>
</gene>
<feature type="signal peptide" evidence="1">
    <location>
        <begin position="1"/>
        <end position="19"/>
    </location>
</feature>
<dbReference type="PANTHER" id="PTHR30373:SF2">
    <property type="entry name" value="UPF0603 PROTEIN YGCG"/>
    <property type="match status" value="1"/>
</dbReference>
<dbReference type="Proteomes" id="UP000245250">
    <property type="component" value="Chromosome"/>
</dbReference>
<dbReference type="PANTHER" id="PTHR30373">
    <property type="entry name" value="UPF0603 PROTEIN YGCG"/>
    <property type="match status" value="1"/>
</dbReference>
<dbReference type="KEGG" id="fcr:HYN56_17720"/>
<reference evidence="3 4" key="1">
    <citation type="submission" date="2018-05" db="EMBL/GenBank/DDBJ databases">
        <title>Genome sequencing of Flavobacterium sp. HYN0056.</title>
        <authorList>
            <person name="Yi H."/>
            <person name="Baek C."/>
        </authorList>
    </citation>
    <scope>NUCLEOTIDE SEQUENCE [LARGE SCALE GENOMIC DNA]</scope>
    <source>
        <strain evidence="3 4">HYN0056</strain>
    </source>
</reference>
<proteinExistence type="predicted"/>
<feature type="chain" id="PRO_5015759336" description="TPM domain-containing protein" evidence="1">
    <location>
        <begin position="20"/>
        <end position="186"/>
    </location>
</feature>
<dbReference type="OrthoDB" id="9810918at2"/>
<evidence type="ECO:0000259" key="2">
    <source>
        <dbReference type="Pfam" id="PF04536"/>
    </source>
</evidence>
<protein>
    <recommendedName>
        <fullName evidence="2">TPM domain-containing protein</fullName>
    </recommendedName>
</protein>